<accession>A0A1G1XP79</accession>
<evidence type="ECO:0000313" key="2">
    <source>
        <dbReference type="Proteomes" id="UP000176498"/>
    </source>
</evidence>
<gene>
    <name evidence="1" type="ORF">A2Y82_05490</name>
</gene>
<dbReference type="EMBL" id="MHHZ01000012">
    <property type="protein sequence ID" value="OGY41879.1"/>
    <property type="molecule type" value="Genomic_DNA"/>
</dbReference>
<organism evidence="1 2">
    <name type="scientific">Candidatus Buchananbacteria bacterium RBG_13_36_9</name>
    <dbReference type="NCBI Taxonomy" id="1797530"/>
    <lineage>
        <taxon>Bacteria</taxon>
        <taxon>Candidatus Buchananiibacteriota</taxon>
    </lineage>
</organism>
<evidence type="ECO:0000313" key="1">
    <source>
        <dbReference type="EMBL" id="OGY41879.1"/>
    </source>
</evidence>
<reference evidence="1 2" key="1">
    <citation type="journal article" date="2016" name="Nat. Commun.">
        <title>Thousands of microbial genomes shed light on interconnected biogeochemical processes in an aquifer system.</title>
        <authorList>
            <person name="Anantharaman K."/>
            <person name="Brown C.T."/>
            <person name="Hug L.A."/>
            <person name="Sharon I."/>
            <person name="Castelle C.J."/>
            <person name="Probst A.J."/>
            <person name="Thomas B.C."/>
            <person name="Singh A."/>
            <person name="Wilkins M.J."/>
            <person name="Karaoz U."/>
            <person name="Brodie E.L."/>
            <person name="Williams K.H."/>
            <person name="Hubbard S.S."/>
            <person name="Banfield J.F."/>
        </authorList>
    </citation>
    <scope>NUCLEOTIDE SEQUENCE [LARGE SCALE GENOMIC DNA]</scope>
</reference>
<comment type="caution">
    <text evidence="1">The sequence shown here is derived from an EMBL/GenBank/DDBJ whole genome shotgun (WGS) entry which is preliminary data.</text>
</comment>
<sequence length="95" mass="11304">MPEKISVPESDDPEFWSDPDKYIKEHQASERKNKTNETEKKLETIEQKMQGIIDAYFEGDWEKFRQASKAIKVLNELGIRKHRLERELGSLKKRK</sequence>
<name>A0A1G1XP79_9BACT</name>
<dbReference type="AlphaFoldDB" id="A0A1G1XP79"/>
<protein>
    <submittedName>
        <fullName evidence="1">Uncharacterized protein</fullName>
    </submittedName>
</protein>
<proteinExistence type="predicted"/>
<dbReference type="Proteomes" id="UP000176498">
    <property type="component" value="Unassembled WGS sequence"/>
</dbReference>